<feature type="domain" description="YprB ribonuclease H-like" evidence="1">
    <location>
        <begin position="86"/>
        <end position="237"/>
    </location>
</feature>
<dbReference type="InterPro" id="IPR038720">
    <property type="entry name" value="YprB_RNase_H-like_dom"/>
</dbReference>
<dbReference type="Gene3D" id="3.30.420.10">
    <property type="entry name" value="Ribonuclease H-like superfamily/Ribonuclease H"/>
    <property type="match status" value="1"/>
</dbReference>
<dbReference type="Proteomes" id="UP001218034">
    <property type="component" value="Chromosome"/>
</dbReference>
<keyword evidence="3" id="KW-1185">Reference proteome</keyword>
<dbReference type="PANTHER" id="PTHR38462">
    <property type="entry name" value="EXONUCLEASE-LIKE PROTEIN"/>
    <property type="match status" value="1"/>
</dbReference>
<evidence type="ECO:0000313" key="2">
    <source>
        <dbReference type="EMBL" id="WEL19082.1"/>
    </source>
</evidence>
<dbReference type="SUPFAM" id="SSF53098">
    <property type="entry name" value="Ribonuclease H-like"/>
    <property type="match status" value="1"/>
</dbReference>
<dbReference type="InterPro" id="IPR036397">
    <property type="entry name" value="RNaseH_sf"/>
</dbReference>
<dbReference type="InterPro" id="IPR012337">
    <property type="entry name" value="RNaseH-like_sf"/>
</dbReference>
<evidence type="ECO:0000313" key="3">
    <source>
        <dbReference type="Proteomes" id="UP001218034"/>
    </source>
</evidence>
<protein>
    <submittedName>
        <fullName evidence="2">Exonuclease, contains RNaseH-like domain</fullName>
    </submittedName>
</protein>
<reference evidence="2 3" key="1">
    <citation type="submission" date="2022-09" db="EMBL/GenBank/DDBJ databases">
        <title>Xylan utilization by haloarchaea-nanohaloarchaea associations.</title>
        <authorList>
            <person name="Yakimov M."/>
        </authorList>
    </citation>
    <scope>NUCLEOTIDE SEQUENCE [LARGE SCALE GENOMIC DNA]</scope>
    <source>
        <strain evidence="2 3">SVXNc</strain>
    </source>
</reference>
<dbReference type="PANTHER" id="PTHR38462:SF1">
    <property type="entry name" value="YPRB RIBONUCLEASE H-LIKE DOMAIN-CONTAINING PROTEIN"/>
    <property type="match status" value="1"/>
</dbReference>
<name>A0ABY8CCY6_9ARCH</name>
<dbReference type="EMBL" id="CP104395">
    <property type="protein sequence ID" value="WEL19082.1"/>
    <property type="molecule type" value="Genomic_DNA"/>
</dbReference>
<proteinExistence type="predicted"/>
<organism evidence="2 3">
    <name type="scientific">Candidatus Nanohalococcus occultus</name>
    <dbReference type="NCBI Taxonomy" id="2978047"/>
    <lineage>
        <taxon>Archaea</taxon>
        <taxon>Candidatus Nanohalarchaeota</taxon>
        <taxon>Candidatus Nanohalarchaeota incertae sedis</taxon>
        <taxon>Candidatus Nanohalococcus</taxon>
    </lineage>
</organism>
<dbReference type="GeneID" id="90589485"/>
<dbReference type="RefSeq" id="WP_347721954.1">
    <property type="nucleotide sequence ID" value="NZ_CP104395.1"/>
</dbReference>
<dbReference type="Pfam" id="PF13482">
    <property type="entry name" value="RNase_H_2"/>
    <property type="match status" value="1"/>
</dbReference>
<accession>A0ABY8CCY6</accession>
<gene>
    <name evidence="2" type="ORF">SVXNc_0050</name>
</gene>
<evidence type="ECO:0000259" key="1">
    <source>
        <dbReference type="Pfam" id="PF13482"/>
    </source>
</evidence>
<sequence>MKLENSFIVIPGFGEKTERKLWKNGVNHWDQIEETDHVTAGQRTKATEFIQKAKKNLEVNNTPFFNNQIDSKYFWRLYNNFSENACFYDIETTGLDKNRNKVTTVSFYRNGESKTLVRGDDLTAENLRQEIFESDIFVSFNGKRFDQPFLEHNFDVSFDKPHIDLMYACKRIGLSGGLKPIEKQVGIAREDVEDVNGREAVRLWKKYEKNGNEAALEKLVKYNQYDAENLKRLLEHVHTALRKEIYEPHL</sequence>